<keyword evidence="2 10" id="KW-0813">Transport</keyword>
<dbReference type="InterPro" id="IPR037066">
    <property type="entry name" value="Plug_dom_sf"/>
</dbReference>
<evidence type="ECO:0000256" key="11">
    <source>
        <dbReference type="RuleBase" id="RU003357"/>
    </source>
</evidence>
<dbReference type="GO" id="GO:0009279">
    <property type="term" value="C:cell outer membrane"/>
    <property type="evidence" value="ECO:0007669"/>
    <property type="project" value="UniProtKB-SubCell"/>
</dbReference>
<dbReference type="NCBIfam" id="TIGR04056">
    <property type="entry name" value="OMP_RagA_SusC"/>
    <property type="match status" value="1"/>
</dbReference>
<dbReference type="Gene3D" id="2.40.170.20">
    <property type="entry name" value="TonB-dependent receptor, beta-barrel domain"/>
    <property type="match status" value="1"/>
</dbReference>
<evidence type="ECO:0000256" key="10">
    <source>
        <dbReference type="PROSITE-ProRule" id="PRU01360"/>
    </source>
</evidence>
<keyword evidence="8" id="KW-0675">Receptor</keyword>
<organism evidence="15 16">
    <name type="scientific">Pelagihabitans pacificus</name>
    <dbReference type="NCBI Taxonomy" id="2696054"/>
    <lineage>
        <taxon>Bacteria</taxon>
        <taxon>Pseudomonadati</taxon>
        <taxon>Bacteroidota</taxon>
        <taxon>Flavobacteriia</taxon>
        <taxon>Flavobacteriales</taxon>
        <taxon>Flavobacteriaceae</taxon>
        <taxon>Pelagihabitans</taxon>
    </lineage>
</organism>
<evidence type="ECO:0000256" key="9">
    <source>
        <dbReference type="ARBA" id="ARBA00023237"/>
    </source>
</evidence>
<dbReference type="InterPro" id="IPR023996">
    <property type="entry name" value="TonB-dep_OMP_SusC/RagA"/>
</dbReference>
<dbReference type="EMBL" id="VIKU02000001">
    <property type="protein sequence ID" value="NHF58243.1"/>
    <property type="molecule type" value="Genomic_DNA"/>
</dbReference>
<feature type="domain" description="TonB-dependent receptor plug" evidence="14">
    <location>
        <begin position="117"/>
        <end position="244"/>
    </location>
</feature>
<comment type="subcellular location">
    <subcellularLocation>
        <location evidence="1 10">Cell outer membrane</location>
        <topology evidence="1 10">Multi-pass membrane protein</topology>
    </subcellularLocation>
</comment>
<gene>
    <name evidence="15" type="ORF">FK220_002740</name>
</gene>
<dbReference type="GO" id="GO:0015344">
    <property type="term" value="F:siderophore uptake transmembrane transporter activity"/>
    <property type="evidence" value="ECO:0007669"/>
    <property type="project" value="TreeGrafter"/>
</dbReference>
<keyword evidence="3 10" id="KW-1134">Transmembrane beta strand</keyword>
<keyword evidence="4 10" id="KW-0812">Transmembrane</keyword>
<dbReference type="Gene3D" id="2.170.130.10">
    <property type="entry name" value="TonB-dependent receptor, plug domain"/>
    <property type="match status" value="1"/>
</dbReference>
<reference evidence="15" key="2">
    <citation type="submission" date="2020-03" db="EMBL/GenBank/DDBJ databases">
        <title>Flavobacteriaceae bacterium strain TP-CH-4, a member of the family Flavobacteriaceae isolated from a deep-sea seamount.</title>
        <authorList>
            <person name="Zhang D.-C."/>
        </authorList>
    </citation>
    <scope>NUCLEOTIDE SEQUENCE</scope>
    <source>
        <strain evidence="15">TP-CH-4</strain>
    </source>
</reference>
<dbReference type="Pfam" id="PF07715">
    <property type="entry name" value="Plug"/>
    <property type="match status" value="1"/>
</dbReference>
<dbReference type="PROSITE" id="PS52016">
    <property type="entry name" value="TONB_DEPENDENT_REC_3"/>
    <property type="match status" value="1"/>
</dbReference>
<dbReference type="SUPFAM" id="SSF49464">
    <property type="entry name" value="Carboxypeptidase regulatory domain-like"/>
    <property type="match status" value="1"/>
</dbReference>
<proteinExistence type="inferred from homology"/>
<evidence type="ECO:0000256" key="6">
    <source>
        <dbReference type="ARBA" id="ARBA00023077"/>
    </source>
</evidence>
<keyword evidence="6 11" id="KW-0798">TonB box</keyword>
<evidence type="ECO:0000256" key="3">
    <source>
        <dbReference type="ARBA" id="ARBA00022452"/>
    </source>
</evidence>
<keyword evidence="9 10" id="KW-0998">Cell outer membrane</keyword>
<evidence type="ECO:0000259" key="14">
    <source>
        <dbReference type="Pfam" id="PF07715"/>
    </source>
</evidence>
<evidence type="ECO:0000256" key="8">
    <source>
        <dbReference type="ARBA" id="ARBA00023170"/>
    </source>
</evidence>
<evidence type="ECO:0000259" key="13">
    <source>
        <dbReference type="Pfam" id="PF00593"/>
    </source>
</evidence>
<comment type="similarity">
    <text evidence="10 11">Belongs to the TonB-dependent receptor family.</text>
</comment>
<dbReference type="InterPro" id="IPR008969">
    <property type="entry name" value="CarboxyPept-like_regulatory"/>
</dbReference>
<dbReference type="PANTHER" id="PTHR30069">
    <property type="entry name" value="TONB-DEPENDENT OUTER MEMBRANE RECEPTOR"/>
    <property type="match status" value="1"/>
</dbReference>
<sequence>MRTKLNGFLTLLLAFVVHVSFAQDKTITGTVTDQDGLPLPGVNIVVEGTTTGTQTDFDGNYAIKGSVGQTLLFTYIGQKDVRQTIGASDTINVQMQEDAQALEEVVVTAQGIKREKKALGYAVTSVGEEQIQDRTEADIARVLTGKAAGVQITAQGGTTGSGTSVNIRGLSSFSGSNQALFIVDGVPFSNDTNQGGGDGQADFISGNTGSSRFLDLDPNNIASVEVLKGLAAATLYGSQGRNGVVLITTKAGAAQAGPKKTEITVSQSFNTLELASLPDYQQQYGNGFDQSFGWFFSNWGPSFDRDGVSGWGNQPAIDDNGTLAHPYSTTSVQATRDAFPELQNARYPWRPYDSVEEFLSPGYNTVTSVNIAGASETGNTTYNANIGYTDEEGFTPGNTLNRLTVSIGGTSKLSNKFTVRGTMNYARTDVRTPPVASSRGNGTDGLSVFGNVFFTPISVDLMGLPFENPIDGSSVYYRNGNDIINPRWTAKNVTYRQFTNRVNWNLALDYQINDNLTATWRTGLDFYNERNENGSNKGGVEFTDAIFGFYETFDNNNTIWDHFLSLNGNYDLSEKLGMTFTVGANARQDFFDRQGVRSTGQIVFGIKRHFNFENQLPFQFTRNRNIVGLIGAASLDYDNMLFLNVSARSDWVSNFAKENRNQTYPGASLSFLPTAAFSGLRSENGLNFLKIRAGYGTSANFDTQFAYPTVNVVEQNTQRFADPFGGALLTTNQVDNFRANPDLKPELLEEYEVGIESRFWKNRVSLDVTYYDRRTNDLIVLEPLSPSTGFSFTQSNIGQIKNEGLEADLGIDLFDSENFSWNSRINFFTNNETVTEQEQDFIAYAGSLAVGGGLFRGSNAAIKGESLRTMVGTAIARDAEGNFLVNDAGNYVVAEQDANGDVPIIGDAVPDYTMNFINTLRYKNWSLGFQINHTKGGDIMSSTVASLLGRGLIVETQDRENTYILPGVKQSSIDPATGVATQANDIQINNSTYYFSNLLFGPTELRVYDASVVRLQELSLSYSFPSKYLDRTPFGSLTITAQGFNLWYDAYNTPDGANFDPNVAGTGIGNGFGFEFINGPSARRYGITLRASF</sequence>
<evidence type="ECO:0000313" key="15">
    <source>
        <dbReference type="EMBL" id="NHF58243.1"/>
    </source>
</evidence>
<evidence type="ECO:0000256" key="1">
    <source>
        <dbReference type="ARBA" id="ARBA00004571"/>
    </source>
</evidence>
<dbReference type="AlphaFoldDB" id="A0A967ASP8"/>
<dbReference type="RefSeq" id="WP_152572741.1">
    <property type="nucleotide sequence ID" value="NZ_VIKU02000001.1"/>
</dbReference>
<name>A0A967ASP8_9FLAO</name>
<feature type="signal peptide" evidence="12">
    <location>
        <begin position="1"/>
        <end position="22"/>
    </location>
</feature>
<dbReference type="PANTHER" id="PTHR30069:SF29">
    <property type="entry name" value="HEMOGLOBIN AND HEMOGLOBIN-HAPTOGLOBIN-BINDING PROTEIN 1-RELATED"/>
    <property type="match status" value="1"/>
</dbReference>
<dbReference type="Gene3D" id="2.60.40.1120">
    <property type="entry name" value="Carboxypeptidase-like, regulatory domain"/>
    <property type="match status" value="1"/>
</dbReference>
<dbReference type="GO" id="GO:0044718">
    <property type="term" value="P:siderophore transmembrane transport"/>
    <property type="evidence" value="ECO:0007669"/>
    <property type="project" value="TreeGrafter"/>
</dbReference>
<dbReference type="InterPro" id="IPR036942">
    <property type="entry name" value="Beta-barrel_TonB_sf"/>
</dbReference>
<evidence type="ECO:0000256" key="4">
    <source>
        <dbReference type="ARBA" id="ARBA00022692"/>
    </source>
</evidence>
<evidence type="ECO:0000313" key="16">
    <source>
        <dbReference type="Proteomes" id="UP000707206"/>
    </source>
</evidence>
<comment type="caution">
    <text evidence="15">The sequence shown here is derived from an EMBL/GenBank/DDBJ whole genome shotgun (WGS) entry which is preliminary data.</text>
</comment>
<protein>
    <submittedName>
        <fullName evidence="15">SusC/RagA family TonB-linked outer membrane protein</fullName>
    </submittedName>
</protein>
<keyword evidence="7 10" id="KW-0472">Membrane</keyword>
<evidence type="ECO:0000256" key="7">
    <source>
        <dbReference type="ARBA" id="ARBA00023136"/>
    </source>
</evidence>
<feature type="chain" id="PRO_5037500923" evidence="12">
    <location>
        <begin position="23"/>
        <end position="1093"/>
    </location>
</feature>
<evidence type="ECO:0000256" key="12">
    <source>
        <dbReference type="SAM" id="SignalP"/>
    </source>
</evidence>
<dbReference type="Proteomes" id="UP000707206">
    <property type="component" value="Unassembled WGS sequence"/>
</dbReference>
<keyword evidence="16" id="KW-1185">Reference proteome</keyword>
<accession>A0A967ASP8</accession>
<evidence type="ECO:0000256" key="5">
    <source>
        <dbReference type="ARBA" id="ARBA00022729"/>
    </source>
</evidence>
<dbReference type="Pfam" id="PF13715">
    <property type="entry name" value="CarbopepD_reg_2"/>
    <property type="match status" value="1"/>
</dbReference>
<dbReference type="InterPro" id="IPR000531">
    <property type="entry name" value="Beta-barrel_TonB"/>
</dbReference>
<keyword evidence="5 12" id="KW-0732">Signal</keyword>
<dbReference type="Pfam" id="PF00593">
    <property type="entry name" value="TonB_dep_Rec_b-barrel"/>
    <property type="match status" value="1"/>
</dbReference>
<dbReference type="SUPFAM" id="SSF56935">
    <property type="entry name" value="Porins"/>
    <property type="match status" value="1"/>
</dbReference>
<evidence type="ECO:0000256" key="2">
    <source>
        <dbReference type="ARBA" id="ARBA00022448"/>
    </source>
</evidence>
<dbReference type="InterPro" id="IPR012910">
    <property type="entry name" value="Plug_dom"/>
</dbReference>
<reference evidence="15" key="1">
    <citation type="submission" date="2019-07" db="EMBL/GenBank/DDBJ databases">
        <authorList>
            <person name="De-Chao Zhang Q."/>
        </authorList>
    </citation>
    <scope>NUCLEOTIDE SEQUENCE</scope>
    <source>
        <strain evidence="15">TP-CH-4</strain>
    </source>
</reference>
<dbReference type="InterPro" id="IPR039426">
    <property type="entry name" value="TonB-dep_rcpt-like"/>
</dbReference>
<feature type="domain" description="TonB-dependent receptor-like beta-barrel" evidence="13">
    <location>
        <begin position="468"/>
        <end position="932"/>
    </location>
</feature>